<keyword evidence="4 5" id="KW-0472">Membrane</keyword>
<dbReference type="AlphaFoldDB" id="A0A482WRN0"/>
<dbReference type="InterPro" id="IPR005828">
    <property type="entry name" value="MFS_sugar_transport-like"/>
</dbReference>
<comment type="caution">
    <text evidence="7">The sequence shown here is derived from an EMBL/GenBank/DDBJ whole genome shotgun (WGS) entry which is preliminary data.</text>
</comment>
<evidence type="ECO:0000256" key="1">
    <source>
        <dbReference type="ARBA" id="ARBA00004141"/>
    </source>
</evidence>
<keyword evidence="3 5" id="KW-1133">Transmembrane helix</keyword>
<evidence type="ECO:0000256" key="5">
    <source>
        <dbReference type="SAM" id="Phobius"/>
    </source>
</evidence>
<feature type="transmembrane region" description="Helical" evidence="5">
    <location>
        <begin position="60"/>
        <end position="79"/>
    </location>
</feature>
<evidence type="ECO:0000313" key="8">
    <source>
        <dbReference type="Proteomes" id="UP000291343"/>
    </source>
</evidence>
<dbReference type="SUPFAM" id="SSF103473">
    <property type="entry name" value="MFS general substrate transporter"/>
    <property type="match status" value="1"/>
</dbReference>
<dbReference type="Proteomes" id="UP000291343">
    <property type="component" value="Unassembled WGS sequence"/>
</dbReference>
<comment type="subcellular location">
    <subcellularLocation>
        <location evidence="1">Membrane</location>
        <topology evidence="1">Multi-pass membrane protein</topology>
    </subcellularLocation>
</comment>
<dbReference type="GO" id="GO:0022857">
    <property type="term" value="F:transmembrane transporter activity"/>
    <property type="evidence" value="ECO:0007669"/>
    <property type="project" value="InterPro"/>
</dbReference>
<dbReference type="Pfam" id="PF00083">
    <property type="entry name" value="Sugar_tr"/>
    <property type="match status" value="1"/>
</dbReference>
<dbReference type="InParanoid" id="A0A482WRN0"/>
<dbReference type="OrthoDB" id="4142200at2759"/>
<feature type="transmembrane region" description="Helical" evidence="5">
    <location>
        <begin position="20"/>
        <end position="48"/>
    </location>
</feature>
<keyword evidence="2 5" id="KW-0812">Transmembrane</keyword>
<evidence type="ECO:0000256" key="3">
    <source>
        <dbReference type="ARBA" id="ARBA00022989"/>
    </source>
</evidence>
<name>A0A482WRN0_LAOST</name>
<feature type="non-terminal residue" evidence="7">
    <location>
        <position position="1"/>
    </location>
</feature>
<protein>
    <recommendedName>
        <fullName evidence="6">Major facilitator superfamily (MFS) profile domain-containing protein</fullName>
    </recommendedName>
</protein>
<dbReference type="InterPro" id="IPR020846">
    <property type="entry name" value="MFS_dom"/>
</dbReference>
<evidence type="ECO:0000256" key="4">
    <source>
        <dbReference type="ARBA" id="ARBA00023136"/>
    </source>
</evidence>
<dbReference type="PANTHER" id="PTHR48021">
    <property type="match status" value="1"/>
</dbReference>
<dbReference type="GO" id="GO:0016020">
    <property type="term" value="C:membrane"/>
    <property type="evidence" value="ECO:0007669"/>
    <property type="project" value="UniProtKB-SubCell"/>
</dbReference>
<organism evidence="7 8">
    <name type="scientific">Laodelphax striatellus</name>
    <name type="common">Small brown planthopper</name>
    <name type="synonym">Delphax striatella</name>
    <dbReference type="NCBI Taxonomy" id="195883"/>
    <lineage>
        <taxon>Eukaryota</taxon>
        <taxon>Metazoa</taxon>
        <taxon>Ecdysozoa</taxon>
        <taxon>Arthropoda</taxon>
        <taxon>Hexapoda</taxon>
        <taxon>Insecta</taxon>
        <taxon>Pterygota</taxon>
        <taxon>Neoptera</taxon>
        <taxon>Paraneoptera</taxon>
        <taxon>Hemiptera</taxon>
        <taxon>Auchenorrhyncha</taxon>
        <taxon>Fulgoroidea</taxon>
        <taxon>Delphacidae</taxon>
        <taxon>Criomorphinae</taxon>
        <taxon>Laodelphax</taxon>
    </lineage>
</organism>
<dbReference type="InterPro" id="IPR050549">
    <property type="entry name" value="MFS_Trehalose_Transporter"/>
</dbReference>
<dbReference type="Gene3D" id="1.20.1250.20">
    <property type="entry name" value="MFS general substrate transporter like domains"/>
    <property type="match status" value="1"/>
</dbReference>
<evidence type="ECO:0000259" key="6">
    <source>
        <dbReference type="PROSITE" id="PS50850"/>
    </source>
</evidence>
<dbReference type="PROSITE" id="PS50850">
    <property type="entry name" value="MFS"/>
    <property type="match status" value="1"/>
</dbReference>
<gene>
    <name evidence="7" type="ORF">LSTR_LSTR016917</name>
</gene>
<evidence type="ECO:0000256" key="2">
    <source>
        <dbReference type="ARBA" id="ARBA00022692"/>
    </source>
</evidence>
<feature type="domain" description="Major facilitator superfamily (MFS) profile" evidence="6">
    <location>
        <begin position="1"/>
        <end position="114"/>
    </location>
</feature>
<accession>A0A482WRN0</accession>
<evidence type="ECO:0000313" key="7">
    <source>
        <dbReference type="EMBL" id="RZF36108.1"/>
    </source>
</evidence>
<dbReference type="EMBL" id="QKKF02027041">
    <property type="protein sequence ID" value="RZF36108.1"/>
    <property type="molecule type" value="Genomic_DNA"/>
</dbReference>
<sequence length="150" mass="17142">ALFLVLLLFEERGNDMSAVYWYQLHVLMLYIMSIWYCVSFGPLPWAFLGEIFPPNVKETASGTVTSFSFFLAFIITKFYPNVDETLGSFSAFWIFSGFCILAFNFVIFLMPNTRGLSLPEIQDLLNGRPITRLEKITEEPIVKNSGTNLI</sequence>
<keyword evidence="8" id="KW-1185">Reference proteome</keyword>
<dbReference type="PANTHER" id="PTHR48021:SF47">
    <property type="entry name" value="GH17672P"/>
    <property type="match status" value="1"/>
</dbReference>
<proteinExistence type="predicted"/>
<reference evidence="7 8" key="1">
    <citation type="journal article" date="2017" name="Gigascience">
        <title>Genome sequence of the small brown planthopper, Laodelphax striatellus.</title>
        <authorList>
            <person name="Zhu J."/>
            <person name="Jiang F."/>
            <person name="Wang X."/>
            <person name="Yang P."/>
            <person name="Bao Y."/>
            <person name="Zhao W."/>
            <person name="Wang W."/>
            <person name="Lu H."/>
            <person name="Wang Q."/>
            <person name="Cui N."/>
            <person name="Li J."/>
            <person name="Chen X."/>
            <person name="Luo L."/>
            <person name="Yu J."/>
            <person name="Kang L."/>
            <person name="Cui F."/>
        </authorList>
    </citation>
    <scope>NUCLEOTIDE SEQUENCE [LARGE SCALE GENOMIC DNA]</scope>
    <source>
        <strain evidence="7">Lst14</strain>
    </source>
</reference>
<feature type="transmembrane region" description="Helical" evidence="5">
    <location>
        <begin position="91"/>
        <end position="110"/>
    </location>
</feature>
<dbReference type="STRING" id="195883.A0A482WRN0"/>
<dbReference type="InterPro" id="IPR036259">
    <property type="entry name" value="MFS_trans_sf"/>
</dbReference>